<sequence length="244" mass="28092">MGYHPKEGVSVKNKFKIHDPPSPQEKRPFISVRNLTNGPSLDLAVAPPHTLSFHLAVAPPRTPSYVAHRFLGKIVVKPLLAMGWEKRRIEVGMPELFSLKINHGGKWSESAYTGGFNAWFDYVYKDFMSFFEIDEMVKELGYDGFILYHYKILGMSYYEGLRLIEQDQDVAEMCKYVPGVREIKPRTSKPQHLRHHNLLSHRNHALRKLYNLHLSQLKPLKPLQSLLQEVRKGGGMFHDAALML</sequence>
<feature type="region of interest" description="Disordered" evidence="1">
    <location>
        <begin position="1"/>
        <end position="27"/>
    </location>
</feature>
<dbReference type="AlphaFoldDB" id="A0A498JYK5"/>
<reference evidence="3 4" key="1">
    <citation type="submission" date="2018-10" db="EMBL/GenBank/DDBJ databases">
        <title>A high-quality apple genome assembly.</title>
        <authorList>
            <person name="Hu J."/>
        </authorList>
    </citation>
    <scope>NUCLEOTIDE SEQUENCE [LARGE SCALE GENOMIC DNA]</scope>
    <source>
        <strain evidence="4">cv. HFTH1</strain>
        <tissue evidence="3">Young leaf</tissue>
    </source>
</reference>
<evidence type="ECO:0000256" key="1">
    <source>
        <dbReference type="SAM" id="MobiDB-lite"/>
    </source>
</evidence>
<dbReference type="Pfam" id="PF26130">
    <property type="entry name" value="PB1-like"/>
    <property type="match status" value="1"/>
</dbReference>
<accession>A0A498JYK5</accession>
<evidence type="ECO:0000259" key="2">
    <source>
        <dbReference type="Pfam" id="PF26130"/>
    </source>
</evidence>
<name>A0A498JYK5_MALDO</name>
<feature type="compositionally biased region" description="Basic and acidic residues" evidence="1">
    <location>
        <begin position="16"/>
        <end position="27"/>
    </location>
</feature>
<comment type="caution">
    <text evidence="3">The sequence shown here is derived from an EMBL/GenBank/DDBJ whole genome shotgun (WGS) entry which is preliminary data.</text>
</comment>
<feature type="domain" description="PB1-like" evidence="2">
    <location>
        <begin position="93"/>
        <end position="177"/>
    </location>
</feature>
<protein>
    <recommendedName>
        <fullName evidence="2">PB1-like domain-containing protein</fullName>
    </recommendedName>
</protein>
<dbReference type="InterPro" id="IPR058594">
    <property type="entry name" value="PB1-like_dom_pln"/>
</dbReference>
<gene>
    <name evidence="3" type="ORF">DVH24_037874</name>
</gene>
<dbReference type="Proteomes" id="UP000290289">
    <property type="component" value="Chromosome 5"/>
</dbReference>
<keyword evidence="4" id="KW-1185">Reference proteome</keyword>
<evidence type="ECO:0000313" key="3">
    <source>
        <dbReference type="EMBL" id="RXI00326.1"/>
    </source>
</evidence>
<evidence type="ECO:0000313" key="4">
    <source>
        <dbReference type="Proteomes" id="UP000290289"/>
    </source>
</evidence>
<organism evidence="3 4">
    <name type="scientific">Malus domestica</name>
    <name type="common">Apple</name>
    <name type="synonym">Pyrus malus</name>
    <dbReference type="NCBI Taxonomy" id="3750"/>
    <lineage>
        <taxon>Eukaryota</taxon>
        <taxon>Viridiplantae</taxon>
        <taxon>Streptophyta</taxon>
        <taxon>Embryophyta</taxon>
        <taxon>Tracheophyta</taxon>
        <taxon>Spermatophyta</taxon>
        <taxon>Magnoliopsida</taxon>
        <taxon>eudicotyledons</taxon>
        <taxon>Gunneridae</taxon>
        <taxon>Pentapetalae</taxon>
        <taxon>rosids</taxon>
        <taxon>fabids</taxon>
        <taxon>Rosales</taxon>
        <taxon>Rosaceae</taxon>
        <taxon>Amygdaloideae</taxon>
        <taxon>Maleae</taxon>
        <taxon>Malus</taxon>
    </lineage>
</organism>
<proteinExistence type="predicted"/>
<dbReference type="EMBL" id="RDQH01000331">
    <property type="protein sequence ID" value="RXI00326.1"/>
    <property type="molecule type" value="Genomic_DNA"/>
</dbReference>